<comment type="function">
    <text evidence="12">Ubiquitin-protein ligase which is mainly involved pre-mRNA splicing and DNA repair. Required for pre-mRNA splicing as component of the spliceosome.</text>
</comment>
<dbReference type="GO" id="GO:0071006">
    <property type="term" value="C:U2-type catalytic step 1 spliceosome"/>
    <property type="evidence" value="ECO:0007669"/>
    <property type="project" value="TreeGrafter"/>
</dbReference>
<dbReference type="InterPro" id="IPR055340">
    <property type="entry name" value="RING-Ubox_PRP19"/>
</dbReference>
<evidence type="ECO:0000256" key="5">
    <source>
        <dbReference type="ARBA" id="ARBA00022664"/>
    </source>
</evidence>
<evidence type="ECO:0000256" key="6">
    <source>
        <dbReference type="ARBA" id="ARBA00022679"/>
    </source>
</evidence>
<comment type="similarity">
    <text evidence="3 12">Belongs to the WD repeat PRP19 family.</text>
</comment>
<keyword evidence="10 12" id="KW-0508">mRNA splicing</keyword>
<name>A0A0W0CWC2_CANGB</name>
<dbReference type="Gene3D" id="3.30.40.10">
    <property type="entry name" value="Zinc/RING finger domain, C3HC4 (zinc finger)"/>
    <property type="match status" value="1"/>
</dbReference>
<evidence type="ECO:0000256" key="3">
    <source>
        <dbReference type="ARBA" id="ARBA00006388"/>
    </source>
</evidence>
<comment type="subcellular location">
    <subcellularLocation>
        <location evidence="1 12">Nucleus</location>
    </subcellularLocation>
</comment>
<dbReference type="SUPFAM" id="SSF82171">
    <property type="entry name" value="DPP6 N-terminal domain-like"/>
    <property type="match status" value="1"/>
</dbReference>
<dbReference type="VEuPathDB" id="FungiDB:CAGL0D02772g"/>
<dbReference type="PANTHER" id="PTHR43995">
    <property type="entry name" value="PRE-MRNA-PROCESSING FACTOR 19"/>
    <property type="match status" value="1"/>
</dbReference>
<dbReference type="InterPro" id="IPR038959">
    <property type="entry name" value="Prp19"/>
</dbReference>
<proteinExistence type="inferred from homology"/>
<keyword evidence="8" id="KW-0677">Repeat</keyword>
<gene>
    <name evidence="14" type="ORF">AO440_000729</name>
</gene>
<evidence type="ECO:0000256" key="10">
    <source>
        <dbReference type="ARBA" id="ARBA00023187"/>
    </source>
</evidence>
<dbReference type="PANTHER" id="PTHR43995:SF1">
    <property type="entry name" value="PRE-MRNA-PROCESSING FACTOR 19"/>
    <property type="match status" value="1"/>
</dbReference>
<dbReference type="GO" id="GO:0000398">
    <property type="term" value="P:mRNA splicing, via spliceosome"/>
    <property type="evidence" value="ECO:0007669"/>
    <property type="project" value="InterPro"/>
</dbReference>
<evidence type="ECO:0000256" key="12">
    <source>
        <dbReference type="RuleBase" id="RU367101"/>
    </source>
</evidence>
<reference evidence="14 15" key="1">
    <citation type="submission" date="2015-10" db="EMBL/GenBank/DDBJ databases">
        <title>Draft genomes sequences of Candida glabrata isolates 1A, 1B, 2A, 2B, 3A and 3B.</title>
        <authorList>
            <person name="Haavelsrud O.E."/>
            <person name="Gaustad P."/>
        </authorList>
    </citation>
    <scope>NUCLEOTIDE SEQUENCE [LARGE SCALE GENOMIC DNA]</scope>
    <source>
        <strain evidence="14">910700640</strain>
    </source>
</reference>
<dbReference type="EC" id="2.3.2.27" evidence="12"/>
<keyword evidence="4" id="KW-0853">WD repeat</keyword>
<keyword evidence="12" id="KW-0234">DNA repair</keyword>
<dbReference type="Pfam" id="PF08606">
    <property type="entry name" value="Prp19"/>
    <property type="match status" value="1"/>
</dbReference>
<dbReference type="CDD" id="cd16656">
    <property type="entry name" value="RING-Ubox_PRP19"/>
    <property type="match status" value="1"/>
</dbReference>
<sequence>MYCAISGKVPKEPVLSLESRCVYERRLVEEYVRQHGTDPVNGRPLAVEQLVEINVDPESMTLVNAANSATLNSNYSIPSLLSTLQNEWDAVMLENFELRKAVESLKKKLSTTLYERDAAKKVALKAISQKRKLQSEVDRLATEVTLVETTGNNDAPSKKRKMDTEPSHAELAVPDSNFSDELLASSVAYLKETKPLLKQSNISKDSEIVFDKLDKIAINNKSMTFTSLLAENKSKSLALIHDKSISHIKDPKNTTMIDMSEQLATGDDLELVVPTTGEDILVKTTNNRIMVLNTKTKQAQQIELGGSELGKILYLYSHENVKPEYCVWADDKGNIGYVSKDGKTDVRVRQTENSDDMHYDKVDLHKDGILIALARSSCVEIFNLCQPDDPPIKFEIGSELPNDAKAITNVKFCPNGFYFIVELDGDVLYTFDLRKSPPTLSSNPLPISGGCWDFDITGRFLLLNKSLDSNRIEFQFHQYDKTANSWKAVQTREVVLGDNSSFNSAKSMWLLSHEDTSFILLYSDDNLLTFDLK</sequence>
<evidence type="ECO:0000256" key="2">
    <source>
        <dbReference type="ARBA" id="ARBA00004906"/>
    </source>
</evidence>
<dbReference type="Proteomes" id="UP000054886">
    <property type="component" value="Unassembled WGS sequence"/>
</dbReference>
<evidence type="ECO:0000256" key="11">
    <source>
        <dbReference type="ARBA" id="ARBA00023242"/>
    </source>
</evidence>
<organism evidence="14 15">
    <name type="scientific">Candida glabrata</name>
    <name type="common">Yeast</name>
    <name type="synonym">Torulopsis glabrata</name>
    <dbReference type="NCBI Taxonomy" id="5478"/>
    <lineage>
        <taxon>Eukaryota</taxon>
        <taxon>Fungi</taxon>
        <taxon>Dikarya</taxon>
        <taxon>Ascomycota</taxon>
        <taxon>Saccharomycotina</taxon>
        <taxon>Saccharomycetes</taxon>
        <taxon>Saccharomycetales</taxon>
        <taxon>Saccharomycetaceae</taxon>
        <taxon>Nakaseomyces</taxon>
    </lineage>
</organism>
<evidence type="ECO:0000313" key="15">
    <source>
        <dbReference type="Proteomes" id="UP000054886"/>
    </source>
</evidence>
<dbReference type="VEuPathDB" id="FungiDB:GWK60_D02937"/>
<keyword evidence="7 12" id="KW-0747">Spliceosome</keyword>
<dbReference type="SUPFAM" id="SSF57850">
    <property type="entry name" value="RING/U-box"/>
    <property type="match status" value="1"/>
</dbReference>
<dbReference type="VEuPathDB" id="FungiDB:B1J91_D02772g"/>
<protein>
    <recommendedName>
        <fullName evidence="12">Pre-mRNA-processing factor 19</fullName>
        <ecNumber evidence="12">2.3.2.27</ecNumber>
    </recommendedName>
</protein>
<dbReference type="PROSITE" id="PS51698">
    <property type="entry name" value="U_BOX"/>
    <property type="match status" value="1"/>
</dbReference>
<dbReference type="GO" id="GO:0061630">
    <property type="term" value="F:ubiquitin protein ligase activity"/>
    <property type="evidence" value="ECO:0007669"/>
    <property type="project" value="UniProtKB-UniRule"/>
</dbReference>
<keyword evidence="11 12" id="KW-0539">Nucleus</keyword>
<evidence type="ECO:0000256" key="4">
    <source>
        <dbReference type="ARBA" id="ARBA00022574"/>
    </source>
</evidence>
<dbReference type="EMBL" id="LLZZ01000131">
    <property type="protein sequence ID" value="KTB01299.1"/>
    <property type="molecule type" value="Genomic_DNA"/>
</dbReference>
<comment type="catalytic activity">
    <reaction evidence="12">
        <text>S-ubiquitinyl-[E2 ubiquitin-conjugating enzyme]-L-cysteine + [acceptor protein]-L-lysine = [E2 ubiquitin-conjugating enzyme]-L-cysteine + N(6)-ubiquitinyl-[acceptor protein]-L-lysine.</text>
        <dbReference type="EC" id="2.3.2.27"/>
    </reaction>
</comment>
<dbReference type="GO" id="GO:0005737">
    <property type="term" value="C:cytoplasm"/>
    <property type="evidence" value="ECO:0007669"/>
    <property type="project" value="TreeGrafter"/>
</dbReference>
<feature type="domain" description="U-box" evidence="13">
    <location>
        <begin position="1"/>
        <end position="73"/>
    </location>
</feature>
<dbReference type="GO" id="GO:0070534">
    <property type="term" value="P:protein K63-linked ubiquitination"/>
    <property type="evidence" value="ECO:0007669"/>
    <property type="project" value="UniProtKB-UniRule"/>
</dbReference>
<evidence type="ECO:0000256" key="7">
    <source>
        <dbReference type="ARBA" id="ARBA00022728"/>
    </source>
</evidence>
<keyword evidence="12" id="KW-0227">DNA damage</keyword>
<keyword evidence="9 12" id="KW-0833">Ubl conjugation pathway</keyword>
<evidence type="ECO:0000259" key="13">
    <source>
        <dbReference type="PROSITE" id="PS51698"/>
    </source>
</evidence>
<accession>A0A0W0CWC2</accession>
<dbReference type="VEuPathDB" id="FungiDB:GVI51_D02717"/>
<dbReference type="GO" id="GO:0006281">
    <property type="term" value="P:DNA repair"/>
    <property type="evidence" value="ECO:0007669"/>
    <property type="project" value="UniProtKB-KW"/>
</dbReference>
<dbReference type="GO" id="GO:0000974">
    <property type="term" value="C:Prp19 complex"/>
    <property type="evidence" value="ECO:0007669"/>
    <property type="project" value="UniProtKB-UniRule"/>
</dbReference>
<evidence type="ECO:0000256" key="8">
    <source>
        <dbReference type="ARBA" id="ARBA00022737"/>
    </source>
</evidence>
<evidence type="ECO:0000256" key="1">
    <source>
        <dbReference type="ARBA" id="ARBA00004123"/>
    </source>
</evidence>
<keyword evidence="6 12" id="KW-0808">Transferase</keyword>
<dbReference type="FunFam" id="3.30.40.10:FF:000027">
    <property type="entry name" value="Pre-mRNA-processing factor 19, putative"/>
    <property type="match status" value="1"/>
</dbReference>
<comment type="caution">
    <text evidence="14">The sequence shown here is derived from an EMBL/GenBank/DDBJ whole genome shotgun (WGS) entry which is preliminary data.</text>
</comment>
<dbReference type="InterPro" id="IPR013915">
    <property type="entry name" value="Prp19_cc"/>
</dbReference>
<dbReference type="InterPro" id="IPR013083">
    <property type="entry name" value="Znf_RING/FYVE/PHD"/>
</dbReference>
<evidence type="ECO:0000313" key="14">
    <source>
        <dbReference type="EMBL" id="KTB01299.1"/>
    </source>
</evidence>
<keyword evidence="5 12" id="KW-0507">mRNA processing</keyword>
<dbReference type="InterPro" id="IPR003613">
    <property type="entry name" value="Ubox_domain"/>
</dbReference>
<comment type="pathway">
    <text evidence="2 12">Protein modification; protein ubiquitination.</text>
</comment>
<dbReference type="UniPathway" id="UPA00143"/>
<dbReference type="AlphaFoldDB" id="A0A0W0CWC2"/>
<evidence type="ECO:0000256" key="9">
    <source>
        <dbReference type="ARBA" id="ARBA00022786"/>
    </source>
</evidence>
<dbReference type="SMART" id="SM00504">
    <property type="entry name" value="Ubox"/>
    <property type="match status" value="1"/>
</dbReference>
<comment type="subunit">
    <text evidence="12">Homotetramer.</text>
</comment>